<protein>
    <recommendedName>
        <fullName evidence="4">Methyltransferase domain-containing protein</fullName>
    </recommendedName>
</protein>
<keyword evidence="3" id="KW-1185">Reference proteome</keyword>
<feature type="region of interest" description="Disordered" evidence="1">
    <location>
        <begin position="215"/>
        <end position="254"/>
    </location>
</feature>
<accession>A0ABP0CSH3</accession>
<reference evidence="2 3" key="1">
    <citation type="submission" date="2024-01" db="EMBL/GenBank/DDBJ databases">
        <authorList>
            <person name="Allen C."/>
            <person name="Tagirdzhanova G."/>
        </authorList>
    </citation>
    <scope>NUCLEOTIDE SEQUENCE [LARGE SCALE GENOMIC DNA]</scope>
</reference>
<evidence type="ECO:0000313" key="3">
    <source>
        <dbReference type="Proteomes" id="UP001642406"/>
    </source>
</evidence>
<dbReference type="EMBL" id="CAWUHC010000129">
    <property type="protein sequence ID" value="CAK7234495.1"/>
    <property type="molecule type" value="Genomic_DNA"/>
</dbReference>
<dbReference type="SUPFAM" id="SSF53335">
    <property type="entry name" value="S-adenosyl-L-methionine-dependent methyltransferases"/>
    <property type="match status" value="1"/>
</dbReference>
<sequence>MAADHLNVHHQAGIAEEHGRHFLVNSPQYLFPWDSVEAHRMDLFHKAVTLICSHLGTGTGLWVVEMADRYAGRSEVWGVDLAPFQPHLIPSNAKFQNLDIETHWQLGTGSWDLIHIRCLKGVVRNWPGLYATVLSHLIPGVGHIQQLEMDWAPLDNAGPHLTNWSRILHACMDSTGRPLRVDGDKTARTLREAGFVDVRISRYYLPLSRKRSKRLSPRQTASYPPALSTTSGTSLPSISGMSSPSGSHNYYDEEDSNHGIDNIAAGREVWFPRAFEQWLEGLTLMPMLRAGYSLDAVYRLLADVRQELEDPASNAQCIMYVWTAKCPVQQER</sequence>
<feature type="compositionally biased region" description="Polar residues" evidence="1">
    <location>
        <begin position="219"/>
        <end position="230"/>
    </location>
</feature>
<organism evidence="2 3">
    <name type="scientific">Sporothrix bragantina</name>
    <dbReference type="NCBI Taxonomy" id="671064"/>
    <lineage>
        <taxon>Eukaryota</taxon>
        <taxon>Fungi</taxon>
        <taxon>Dikarya</taxon>
        <taxon>Ascomycota</taxon>
        <taxon>Pezizomycotina</taxon>
        <taxon>Sordariomycetes</taxon>
        <taxon>Sordariomycetidae</taxon>
        <taxon>Ophiostomatales</taxon>
        <taxon>Ophiostomataceae</taxon>
        <taxon>Sporothrix</taxon>
    </lineage>
</organism>
<dbReference type="CDD" id="cd02440">
    <property type="entry name" value="AdoMet_MTases"/>
    <property type="match status" value="1"/>
</dbReference>
<dbReference type="InterPro" id="IPR029063">
    <property type="entry name" value="SAM-dependent_MTases_sf"/>
</dbReference>
<dbReference type="Gene3D" id="3.40.50.150">
    <property type="entry name" value="Vaccinia Virus protein VP39"/>
    <property type="match status" value="1"/>
</dbReference>
<evidence type="ECO:0008006" key="4">
    <source>
        <dbReference type="Google" id="ProtNLM"/>
    </source>
</evidence>
<gene>
    <name evidence="2" type="ORF">SBRCBS47491_008967</name>
</gene>
<name>A0ABP0CSH3_9PEZI</name>
<dbReference type="Pfam" id="PF13489">
    <property type="entry name" value="Methyltransf_23"/>
    <property type="match status" value="1"/>
</dbReference>
<evidence type="ECO:0000256" key="1">
    <source>
        <dbReference type="SAM" id="MobiDB-lite"/>
    </source>
</evidence>
<feature type="compositionally biased region" description="Low complexity" evidence="1">
    <location>
        <begin position="231"/>
        <end position="247"/>
    </location>
</feature>
<comment type="caution">
    <text evidence="2">The sequence shown here is derived from an EMBL/GenBank/DDBJ whole genome shotgun (WGS) entry which is preliminary data.</text>
</comment>
<dbReference type="Proteomes" id="UP001642406">
    <property type="component" value="Unassembled WGS sequence"/>
</dbReference>
<proteinExistence type="predicted"/>
<evidence type="ECO:0000313" key="2">
    <source>
        <dbReference type="EMBL" id="CAK7234495.1"/>
    </source>
</evidence>